<proteinExistence type="predicted"/>
<evidence type="ECO:0000256" key="1">
    <source>
        <dbReference type="SAM" id="MobiDB-lite"/>
    </source>
</evidence>
<name>A0A0A8YQL1_ARUDO</name>
<feature type="region of interest" description="Disordered" evidence="1">
    <location>
        <begin position="1"/>
        <end position="30"/>
    </location>
</feature>
<organism evidence="2">
    <name type="scientific">Arundo donax</name>
    <name type="common">Giant reed</name>
    <name type="synonym">Donax arundinaceus</name>
    <dbReference type="NCBI Taxonomy" id="35708"/>
    <lineage>
        <taxon>Eukaryota</taxon>
        <taxon>Viridiplantae</taxon>
        <taxon>Streptophyta</taxon>
        <taxon>Embryophyta</taxon>
        <taxon>Tracheophyta</taxon>
        <taxon>Spermatophyta</taxon>
        <taxon>Magnoliopsida</taxon>
        <taxon>Liliopsida</taxon>
        <taxon>Poales</taxon>
        <taxon>Poaceae</taxon>
        <taxon>PACMAD clade</taxon>
        <taxon>Arundinoideae</taxon>
        <taxon>Arundineae</taxon>
        <taxon>Arundo</taxon>
    </lineage>
</organism>
<dbReference type="AlphaFoldDB" id="A0A0A8YQL1"/>
<dbReference type="EMBL" id="GBRH01269234">
    <property type="protein sequence ID" value="JAD28661.1"/>
    <property type="molecule type" value="Transcribed_RNA"/>
</dbReference>
<reference evidence="2" key="2">
    <citation type="journal article" date="2015" name="Data Brief">
        <title>Shoot transcriptome of the giant reed, Arundo donax.</title>
        <authorList>
            <person name="Barrero R.A."/>
            <person name="Guerrero F.D."/>
            <person name="Moolhuijzen P."/>
            <person name="Goolsby J.A."/>
            <person name="Tidwell J."/>
            <person name="Bellgard S.E."/>
            <person name="Bellgard M.I."/>
        </authorList>
    </citation>
    <scope>NUCLEOTIDE SEQUENCE</scope>
    <source>
        <tissue evidence="2">Shoot tissue taken approximately 20 cm above the soil surface</tissue>
    </source>
</reference>
<protein>
    <submittedName>
        <fullName evidence="2">Uncharacterized protein</fullName>
    </submittedName>
</protein>
<evidence type="ECO:0000313" key="2">
    <source>
        <dbReference type="EMBL" id="JAD28661.1"/>
    </source>
</evidence>
<sequence length="30" mass="3358">MNEAQHLGSLLKNAAEQDCKSQHSSECRQN</sequence>
<accession>A0A0A8YQL1</accession>
<reference evidence="2" key="1">
    <citation type="submission" date="2014-09" db="EMBL/GenBank/DDBJ databases">
        <authorList>
            <person name="Magalhaes I.L.F."/>
            <person name="Oliveira U."/>
            <person name="Santos F.R."/>
            <person name="Vidigal T.H.D.A."/>
            <person name="Brescovit A.D."/>
            <person name="Santos A.J."/>
        </authorList>
    </citation>
    <scope>NUCLEOTIDE SEQUENCE</scope>
    <source>
        <tissue evidence="2">Shoot tissue taken approximately 20 cm above the soil surface</tissue>
    </source>
</reference>
<feature type="compositionally biased region" description="Basic and acidic residues" evidence="1">
    <location>
        <begin position="15"/>
        <end position="30"/>
    </location>
</feature>